<feature type="domain" description="DUF4124" evidence="3">
    <location>
        <begin position="12"/>
        <end position="60"/>
    </location>
</feature>
<organism evidence="4 5">
    <name type="scientific">Oleiagrimonas citrea</name>
    <dbReference type="NCBI Taxonomy" id="1665687"/>
    <lineage>
        <taxon>Bacteria</taxon>
        <taxon>Pseudomonadati</taxon>
        <taxon>Pseudomonadota</taxon>
        <taxon>Gammaproteobacteria</taxon>
        <taxon>Lysobacterales</taxon>
        <taxon>Rhodanobacteraceae</taxon>
        <taxon>Oleiagrimonas</taxon>
    </lineage>
</organism>
<evidence type="ECO:0000313" key="4">
    <source>
        <dbReference type="EMBL" id="NKZ38154.1"/>
    </source>
</evidence>
<name>A0A846ZIY4_9GAMM</name>
<dbReference type="Proteomes" id="UP000541636">
    <property type="component" value="Unassembled WGS sequence"/>
</dbReference>
<sequence>MRGTLTTLLTTMLLALPLVASAQVYKWTDANGTQHFSDAPPPQGVKYQNIKTRADADQPRTQNNMDHGNDASASPSPAKDGKSAQLQRFCAQLSSNITLLKSSQNLQRMGSDGKTTPVNDKLRAQQLKQQQQRYDAYCNK</sequence>
<feature type="region of interest" description="Disordered" evidence="1">
    <location>
        <begin position="33"/>
        <end position="85"/>
    </location>
</feature>
<comment type="caution">
    <text evidence="4">The sequence shown here is derived from an EMBL/GenBank/DDBJ whole genome shotgun (WGS) entry which is preliminary data.</text>
</comment>
<dbReference type="AlphaFoldDB" id="A0A846ZIY4"/>
<dbReference type="InterPro" id="IPR025392">
    <property type="entry name" value="DUF4124"/>
</dbReference>
<accession>A0A846ZIY4</accession>
<feature type="signal peptide" evidence="2">
    <location>
        <begin position="1"/>
        <end position="22"/>
    </location>
</feature>
<keyword evidence="5" id="KW-1185">Reference proteome</keyword>
<proteinExistence type="predicted"/>
<evidence type="ECO:0000256" key="1">
    <source>
        <dbReference type="SAM" id="MobiDB-lite"/>
    </source>
</evidence>
<dbReference type="Pfam" id="PF13511">
    <property type="entry name" value="DUF4124"/>
    <property type="match status" value="1"/>
</dbReference>
<evidence type="ECO:0000256" key="2">
    <source>
        <dbReference type="SAM" id="SignalP"/>
    </source>
</evidence>
<evidence type="ECO:0000259" key="3">
    <source>
        <dbReference type="Pfam" id="PF13511"/>
    </source>
</evidence>
<reference evidence="4 5" key="1">
    <citation type="journal article" date="2017" name="Int. J. Syst. Evol. Microbiol.">
        <title>Oleiagrimonas citrea sp. nov., a marine bacterium isolated from tidal flat sediment and emended description of the genus Oleiagrimonas Fang et al. 2015 and Oleiagrimonas soli.</title>
        <authorList>
            <person name="Yang S.H."/>
            <person name="Seo H.S."/>
            <person name="Seong C.N."/>
            <person name="Kwon K.K."/>
        </authorList>
    </citation>
    <scope>NUCLEOTIDE SEQUENCE [LARGE SCALE GENOMIC DNA]</scope>
    <source>
        <strain evidence="4 5">MEBiC09124</strain>
    </source>
</reference>
<feature type="compositionally biased region" description="Polar residues" evidence="1">
    <location>
        <begin position="59"/>
        <end position="75"/>
    </location>
</feature>
<keyword evidence="2" id="KW-0732">Signal</keyword>
<feature type="chain" id="PRO_5032774048" evidence="2">
    <location>
        <begin position="23"/>
        <end position="140"/>
    </location>
</feature>
<gene>
    <name evidence="4" type="ORF">HF690_04200</name>
</gene>
<evidence type="ECO:0000313" key="5">
    <source>
        <dbReference type="Proteomes" id="UP000541636"/>
    </source>
</evidence>
<dbReference type="RefSeq" id="WP_168608570.1">
    <property type="nucleotide sequence ID" value="NZ_JAAZQD010000002.1"/>
</dbReference>
<dbReference type="EMBL" id="JAAZQD010000002">
    <property type="protein sequence ID" value="NKZ38154.1"/>
    <property type="molecule type" value="Genomic_DNA"/>
</dbReference>
<protein>
    <submittedName>
        <fullName evidence="4">DUF4124 domain-containing protein</fullName>
    </submittedName>
</protein>